<accession>A0ABU0Q3N6</accession>
<feature type="compositionally biased region" description="Low complexity" evidence="1">
    <location>
        <begin position="183"/>
        <end position="200"/>
    </location>
</feature>
<keyword evidence="3" id="KW-1185">Reference proteome</keyword>
<comment type="caution">
    <text evidence="2">The sequence shown here is derived from an EMBL/GenBank/DDBJ whole genome shotgun (WGS) entry which is preliminary data.</text>
</comment>
<dbReference type="EMBL" id="JAUSYA010000001">
    <property type="protein sequence ID" value="MDQ0685257.1"/>
    <property type="molecule type" value="Genomic_DNA"/>
</dbReference>
<feature type="region of interest" description="Disordered" evidence="1">
    <location>
        <begin position="305"/>
        <end position="336"/>
    </location>
</feature>
<dbReference type="Proteomes" id="UP001243364">
    <property type="component" value="Unassembled WGS sequence"/>
</dbReference>
<evidence type="ECO:0008006" key="4">
    <source>
        <dbReference type="Google" id="ProtNLM"/>
    </source>
</evidence>
<name>A0ABU0Q3N6_STRAH</name>
<evidence type="ECO:0000313" key="3">
    <source>
        <dbReference type="Proteomes" id="UP001243364"/>
    </source>
</evidence>
<gene>
    <name evidence="2" type="ORF">QFZ56_004220</name>
</gene>
<feature type="compositionally biased region" description="Low complexity" evidence="1">
    <location>
        <begin position="317"/>
        <end position="336"/>
    </location>
</feature>
<feature type="region of interest" description="Disordered" evidence="1">
    <location>
        <begin position="1"/>
        <end position="61"/>
    </location>
</feature>
<feature type="compositionally biased region" description="Polar residues" evidence="1">
    <location>
        <begin position="131"/>
        <end position="148"/>
    </location>
</feature>
<sequence length="391" mass="38545">MSEEPEERGSHGSHDGHERDEPPARRQPTTPPRTPEPTTSHAGNSTVNHHLDDQGPDGLDSDELALRRMLHDVVQEMEPRDGALDHLRRAVPVRRARKRQAVVGMAAAALFLGTAVPAVLHVSNAGGSDANPSIAGQASQAQGGTDQGKNPDGGSSGKVGDSSGGTGDQDKGGATDSGQGKESAAGAASSGAGPTSSAPATAPPCTPDQLDGGAPTVAGPDAAGIVYGAFRVQNSSAAGCSVRGAVALSFDVQGAADAARITVVEHASGDAAAGLPDPSLYVPQLTLAPGSAYEVKFAWAPAETCPTTGGSGGDSGGTASPSPTPSEPAGTTGETTSGTAAQLFTEDGTTGTAEGSVVVSYTTGAGAPTLKATVPNACVGTIYRTGVLASS</sequence>
<protein>
    <recommendedName>
        <fullName evidence="4">DUF4232 domain-containing protein</fullName>
    </recommendedName>
</protein>
<feature type="compositionally biased region" description="Basic and acidic residues" evidence="1">
    <location>
        <begin position="7"/>
        <end position="24"/>
    </location>
</feature>
<evidence type="ECO:0000313" key="2">
    <source>
        <dbReference type="EMBL" id="MDQ0685257.1"/>
    </source>
</evidence>
<feature type="compositionally biased region" description="Gly residues" evidence="1">
    <location>
        <begin position="154"/>
        <end position="167"/>
    </location>
</feature>
<reference evidence="2 3" key="1">
    <citation type="submission" date="2023-07" db="EMBL/GenBank/DDBJ databases">
        <title>Comparative genomics of wheat-associated soil bacteria to identify genetic determinants of phenazine resistance.</title>
        <authorList>
            <person name="Mouncey N."/>
        </authorList>
    </citation>
    <scope>NUCLEOTIDE SEQUENCE [LARGE SCALE GENOMIC DNA]</scope>
    <source>
        <strain evidence="2 3">W4I19-2</strain>
    </source>
</reference>
<evidence type="ECO:0000256" key="1">
    <source>
        <dbReference type="SAM" id="MobiDB-lite"/>
    </source>
</evidence>
<proteinExistence type="predicted"/>
<organism evidence="2 3">
    <name type="scientific">Streptomyces achromogenes</name>
    <dbReference type="NCBI Taxonomy" id="67255"/>
    <lineage>
        <taxon>Bacteria</taxon>
        <taxon>Bacillati</taxon>
        <taxon>Actinomycetota</taxon>
        <taxon>Actinomycetes</taxon>
        <taxon>Kitasatosporales</taxon>
        <taxon>Streptomycetaceae</taxon>
        <taxon>Streptomyces</taxon>
    </lineage>
</organism>
<feature type="region of interest" description="Disordered" evidence="1">
    <location>
        <begin position="131"/>
        <end position="217"/>
    </location>
</feature>